<dbReference type="Proteomes" id="UP000821866">
    <property type="component" value="Chromosome 9"/>
</dbReference>
<keyword evidence="1" id="KW-0862">Zinc</keyword>
<keyword evidence="1" id="KW-0863">Zinc-finger</keyword>
<feature type="region of interest" description="Disordered" evidence="2">
    <location>
        <begin position="205"/>
        <end position="243"/>
    </location>
</feature>
<gene>
    <name evidence="4" type="ORF">HPB51_010280</name>
</gene>
<dbReference type="SUPFAM" id="SSF57756">
    <property type="entry name" value="Retrovirus zinc finger-like domains"/>
    <property type="match status" value="1"/>
</dbReference>
<feature type="domain" description="CCHC-type" evidence="3">
    <location>
        <begin position="489"/>
        <end position="502"/>
    </location>
</feature>
<dbReference type="InterPro" id="IPR036875">
    <property type="entry name" value="Znf_CCHC_sf"/>
</dbReference>
<dbReference type="AlphaFoldDB" id="A0A9J6D4Y8"/>
<keyword evidence="1" id="KW-0479">Metal-binding</keyword>
<name>A0A9J6D4Y8_RHIMP</name>
<dbReference type="InterPro" id="IPR005162">
    <property type="entry name" value="Retrotrans_gag_dom"/>
</dbReference>
<evidence type="ECO:0000259" key="3">
    <source>
        <dbReference type="PROSITE" id="PS50158"/>
    </source>
</evidence>
<dbReference type="SMART" id="SM00343">
    <property type="entry name" value="ZnF_C2HC"/>
    <property type="match status" value="2"/>
</dbReference>
<accession>A0A9J6D4Y8</accession>
<keyword evidence="5" id="KW-1185">Reference proteome</keyword>
<feature type="compositionally biased region" description="Polar residues" evidence="2">
    <location>
        <begin position="23"/>
        <end position="33"/>
    </location>
</feature>
<organism evidence="4 5">
    <name type="scientific">Rhipicephalus microplus</name>
    <name type="common">Cattle tick</name>
    <name type="synonym">Boophilus microplus</name>
    <dbReference type="NCBI Taxonomy" id="6941"/>
    <lineage>
        <taxon>Eukaryota</taxon>
        <taxon>Metazoa</taxon>
        <taxon>Ecdysozoa</taxon>
        <taxon>Arthropoda</taxon>
        <taxon>Chelicerata</taxon>
        <taxon>Arachnida</taxon>
        <taxon>Acari</taxon>
        <taxon>Parasitiformes</taxon>
        <taxon>Ixodida</taxon>
        <taxon>Ixodoidea</taxon>
        <taxon>Ixodidae</taxon>
        <taxon>Rhipicephalinae</taxon>
        <taxon>Rhipicephalus</taxon>
        <taxon>Boophilus</taxon>
    </lineage>
</organism>
<feature type="region of interest" description="Disordered" evidence="2">
    <location>
        <begin position="1"/>
        <end position="68"/>
    </location>
</feature>
<dbReference type="Pfam" id="PF03732">
    <property type="entry name" value="Retrotrans_gag"/>
    <property type="match status" value="1"/>
</dbReference>
<evidence type="ECO:0000313" key="5">
    <source>
        <dbReference type="Proteomes" id="UP000821866"/>
    </source>
</evidence>
<dbReference type="Pfam" id="PF00098">
    <property type="entry name" value="zf-CCHC"/>
    <property type="match status" value="2"/>
</dbReference>
<evidence type="ECO:0000313" key="4">
    <source>
        <dbReference type="EMBL" id="KAH8009090.1"/>
    </source>
</evidence>
<feature type="domain" description="CCHC-type" evidence="3">
    <location>
        <begin position="513"/>
        <end position="527"/>
    </location>
</feature>
<dbReference type="EMBL" id="JABSTU010000011">
    <property type="protein sequence ID" value="KAH8009090.1"/>
    <property type="molecule type" value="Genomic_DNA"/>
</dbReference>
<feature type="region of interest" description="Disordered" evidence="2">
    <location>
        <begin position="144"/>
        <end position="168"/>
    </location>
</feature>
<comment type="caution">
    <text evidence="4">The sequence shown here is derived from an EMBL/GenBank/DDBJ whole genome shotgun (WGS) entry which is preliminary data.</text>
</comment>
<reference evidence="4" key="1">
    <citation type="journal article" date="2020" name="Cell">
        <title>Large-Scale Comparative Analyses of Tick Genomes Elucidate Their Genetic Diversity and Vector Capacities.</title>
        <authorList>
            <consortium name="Tick Genome and Microbiome Consortium (TIGMIC)"/>
            <person name="Jia N."/>
            <person name="Wang J."/>
            <person name="Shi W."/>
            <person name="Du L."/>
            <person name="Sun Y."/>
            <person name="Zhan W."/>
            <person name="Jiang J.F."/>
            <person name="Wang Q."/>
            <person name="Zhang B."/>
            <person name="Ji P."/>
            <person name="Bell-Sakyi L."/>
            <person name="Cui X.M."/>
            <person name="Yuan T.T."/>
            <person name="Jiang B.G."/>
            <person name="Yang W.F."/>
            <person name="Lam T.T."/>
            <person name="Chang Q.C."/>
            <person name="Ding S.J."/>
            <person name="Wang X.J."/>
            <person name="Zhu J.G."/>
            <person name="Ruan X.D."/>
            <person name="Zhao L."/>
            <person name="Wei J.T."/>
            <person name="Ye R.Z."/>
            <person name="Que T.C."/>
            <person name="Du C.H."/>
            <person name="Zhou Y.H."/>
            <person name="Cheng J.X."/>
            <person name="Dai P.F."/>
            <person name="Guo W.B."/>
            <person name="Han X.H."/>
            <person name="Huang E.J."/>
            <person name="Li L.F."/>
            <person name="Wei W."/>
            <person name="Gao Y.C."/>
            <person name="Liu J.Z."/>
            <person name="Shao H.Z."/>
            <person name="Wang X."/>
            <person name="Wang C.C."/>
            <person name="Yang T.C."/>
            <person name="Huo Q.B."/>
            <person name="Li W."/>
            <person name="Chen H.Y."/>
            <person name="Chen S.E."/>
            <person name="Zhou L.G."/>
            <person name="Ni X.B."/>
            <person name="Tian J.H."/>
            <person name="Sheng Y."/>
            <person name="Liu T."/>
            <person name="Pan Y.S."/>
            <person name="Xia L.Y."/>
            <person name="Li J."/>
            <person name="Zhao F."/>
            <person name="Cao W.C."/>
        </authorList>
    </citation>
    <scope>NUCLEOTIDE SEQUENCE</scope>
    <source>
        <strain evidence="4">Rmic-2018</strain>
    </source>
</reference>
<dbReference type="Gene3D" id="4.10.60.10">
    <property type="entry name" value="Zinc finger, CCHC-type"/>
    <property type="match status" value="1"/>
</dbReference>
<feature type="compositionally biased region" description="Low complexity" evidence="2">
    <location>
        <begin position="148"/>
        <end position="159"/>
    </location>
</feature>
<protein>
    <recommendedName>
        <fullName evidence="3">CCHC-type domain-containing protein</fullName>
    </recommendedName>
</protein>
<sequence length="556" mass="59859">MQNCRTRRIPSEGEAERGGAVSTVAQGHRTPTSGRGADVAAKPRRPPVPLVQSEGARGSGTNEAAEPDGMATSWVLAGSQTRVVNVITASQPGVVRTLSRTVTPGTSGLSQRPNALGLRPTLGSGAKPNVIVVHKAQVWPQAQPGMASSSSHLSRSTDSVTYLQRQDRPKTTVGACGTVTVVKTSVPVPQPCVAPVVRMPRETTVKTVPRLSVPTRKPPEQTSNSSSTGGSTLGNSGSNNNNSSLLAEVMHAAGIFQGEGGSGQPPPLLVIGEDAVPPAEVEVAIDTVPVDDNAVILDDGQLLVDSEVVNVVENIPGVVVEEAPCLLQDHVVCHEVELVTQPGPQLEGGTKLWWWFMRGFDSWEQFTAAFCSKFSSIDAKRRLKAELEQCTQHPEENLKEFIYAVATFYNRIREEVSKPRRCSAYRGRCTLSCKIWRRGMPTTTSPTALDPSYCRDRQYSCDTAPPFSPYGPGPTPRQEPTSGAMRVQCHHCGGFGHISRNCATGRRMGPPVCFRCQRSGHLQAQCPGNQWRCVIISRTAEIKKCKQRWCVANTGT</sequence>
<feature type="compositionally biased region" description="Low complexity" evidence="2">
    <location>
        <begin position="222"/>
        <end position="243"/>
    </location>
</feature>
<evidence type="ECO:0000256" key="1">
    <source>
        <dbReference type="PROSITE-ProRule" id="PRU00047"/>
    </source>
</evidence>
<dbReference type="PROSITE" id="PS50158">
    <property type="entry name" value="ZF_CCHC"/>
    <property type="match status" value="2"/>
</dbReference>
<proteinExistence type="predicted"/>
<reference evidence="4" key="2">
    <citation type="submission" date="2021-09" db="EMBL/GenBank/DDBJ databases">
        <authorList>
            <person name="Jia N."/>
            <person name="Wang J."/>
            <person name="Shi W."/>
            <person name="Du L."/>
            <person name="Sun Y."/>
            <person name="Zhan W."/>
            <person name="Jiang J."/>
            <person name="Wang Q."/>
            <person name="Zhang B."/>
            <person name="Ji P."/>
            <person name="Sakyi L.B."/>
            <person name="Cui X."/>
            <person name="Yuan T."/>
            <person name="Jiang B."/>
            <person name="Yang W."/>
            <person name="Lam T.T.-Y."/>
            <person name="Chang Q."/>
            <person name="Ding S."/>
            <person name="Wang X."/>
            <person name="Zhu J."/>
            <person name="Ruan X."/>
            <person name="Zhao L."/>
            <person name="Wei J."/>
            <person name="Que T."/>
            <person name="Du C."/>
            <person name="Cheng J."/>
            <person name="Dai P."/>
            <person name="Han X."/>
            <person name="Huang E."/>
            <person name="Gao Y."/>
            <person name="Liu J."/>
            <person name="Shao H."/>
            <person name="Ye R."/>
            <person name="Li L."/>
            <person name="Wei W."/>
            <person name="Wang X."/>
            <person name="Wang C."/>
            <person name="Huo Q."/>
            <person name="Li W."/>
            <person name="Guo W."/>
            <person name="Chen H."/>
            <person name="Chen S."/>
            <person name="Zhou L."/>
            <person name="Zhou L."/>
            <person name="Ni X."/>
            <person name="Tian J."/>
            <person name="Zhou Y."/>
            <person name="Sheng Y."/>
            <person name="Liu T."/>
            <person name="Pan Y."/>
            <person name="Xia L."/>
            <person name="Li J."/>
            <person name="Zhao F."/>
            <person name="Cao W."/>
        </authorList>
    </citation>
    <scope>NUCLEOTIDE SEQUENCE</scope>
    <source>
        <strain evidence="4">Rmic-2018</strain>
        <tissue evidence="4">Larvae</tissue>
    </source>
</reference>
<dbReference type="VEuPathDB" id="VectorBase:LOC119178625"/>
<dbReference type="InterPro" id="IPR001878">
    <property type="entry name" value="Znf_CCHC"/>
</dbReference>
<dbReference type="GO" id="GO:0008270">
    <property type="term" value="F:zinc ion binding"/>
    <property type="evidence" value="ECO:0007669"/>
    <property type="project" value="UniProtKB-KW"/>
</dbReference>
<evidence type="ECO:0000256" key="2">
    <source>
        <dbReference type="SAM" id="MobiDB-lite"/>
    </source>
</evidence>
<dbReference type="GO" id="GO:0003676">
    <property type="term" value="F:nucleic acid binding"/>
    <property type="evidence" value="ECO:0007669"/>
    <property type="project" value="InterPro"/>
</dbReference>